<sequence length="69" mass="8053">MQSGPRIKKIHMRNINQERRPRVETSNAECRWKPCPKGPVPAHLAEQRDPPKDKPCPEDQVLTHFEVDE</sequence>
<name>A0A8X6XWR1_9ARAC</name>
<proteinExistence type="predicted"/>
<gene>
    <name evidence="2" type="ORF">TNIN_358851</name>
</gene>
<dbReference type="Proteomes" id="UP000886998">
    <property type="component" value="Unassembled WGS sequence"/>
</dbReference>
<evidence type="ECO:0000313" key="2">
    <source>
        <dbReference type="EMBL" id="GFY60493.1"/>
    </source>
</evidence>
<keyword evidence="3" id="KW-1185">Reference proteome</keyword>
<organism evidence="2 3">
    <name type="scientific">Trichonephila inaurata madagascariensis</name>
    <dbReference type="NCBI Taxonomy" id="2747483"/>
    <lineage>
        <taxon>Eukaryota</taxon>
        <taxon>Metazoa</taxon>
        <taxon>Ecdysozoa</taxon>
        <taxon>Arthropoda</taxon>
        <taxon>Chelicerata</taxon>
        <taxon>Arachnida</taxon>
        <taxon>Araneae</taxon>
        <taxon>Araneomorphae</taxon>
        <taxon>Entelegynae</taxon>
        <taxon>Araneoidea</taxon>
        <taxon>Nephilidae</taxon>
        <taxon>Trichonephila</taxon>
        <taxon>Trichonephila inaurata</taxon>
    </lineage>
</organism>
<protein>
    <submittedName>
        <fullName evidence="2">Uncharacterized protein</fullName>
    </submittedName>
</protein>
<feature type="region of interest" description="Disordered" evidence="1">
    <location>
        <begin position="36"/>
        <end position="58"/>
    </location>
</feature>
<accession>A0A8X6XWR1</accession>
<comment type="caution">
    <text evidence="2">The sequence shown here is derived from an EMBL/GenBank/DDBJ whole genome shotgun (WGS) entry which is preliminary data.</text>
</comment>
<dbReference type="AlphaFoldDB" id="A0A8X6XWR1"/>
<reference evidence="2" key="1">
    <citation type="submission" date="2020-08" db="EMBL/GenBank/DDBJ databases">
        <title>Multicomponent nature underlies the extraordinary mechanical properties of spider dragline silk.</title>
        <authorList>
            <person name="Kono N."/>
            <person name="Nakamura H."/>
            <person name="Mori M."/>
            <person name="Yoshida Y."/>
            <person name="Ohtoshi R."/>
            <person name="Malay A.D."/>
            <person name="Moran D.A.P."/>
            <person name="Tomita M."/>
            <person name="Numata K."/>
            <person name="Arakawa K."/>
        </authorList>
    </citation>
    <scope>NUCLEOTIDE SEQUENCE</scope>
</reference>
<feature type="compositionally biased region" description="Basic and acidic residues" evidence="1">
    <location>
        <begin position="45"/>
        <end position="57"/>
    </location>
</feature>
<dbReference type="EMBL" id="BMAV01013177">
    <property type="protein sequence ID" value="GFY60493.1"/>
    <property type="molecule type" value="Genomic_DNA"/>
</dbReference>
<evidence type="ECO:0000256" key="1">
    <source>
        <dbReference type="SAM" id="MobiDB-lite"/>
    </source>
</evidence>
<evidence type="ECO:0000313" key="3">
    <source>
        <dbReference type="Proteomes" id="UP000886998"/>
    </source>
</evidence>